<evidence type="ECO:0000313" key="3">
    <source>
        <dbReference type="EMBL" id="BCS18135.1"/>
    </source>
</evidence>
<organism evidence="3 4">
    <name type="scientific">Aspergillus puulaauensis</name>
    <dbReference type="NCBI Taxonomy" id="1220207"/>
    <lineage>
        <taxon>Eukaryota</taxon>
        <taxon>Fungi</taxon>
        <taxon>Dikarya</taxon>
        <taxon>Ascomycota</taxon>
        <taxon>Pezizomycotina</taxon>
        <taxon>Eurotiomycetes</taxon>
        <taxon>Eurotiomycetidae</taxon>
        <taxon>Eurotiales</taxon>
        <taxon>Aspergillaceae</taxon>
        <taxon>Aspergillus</taxon>
    </lineage>
</organism>
<sequence>MALPHRRGYGSTDEHSLPETDGFIETDLRAGGPWLHDFLCAKYTILPKSSPYKALWRDGGAISSQLEDLCRAQNHRVGSAIFWGRRSVYEPDAEPTTTLAVSLMGRREDDPPYACTRIDLARMLWRDLCGRGLEGITVEVADVSVIRRIEIYPCLPTDDIYPVWTEVAMEIFDGIDRAGVFTIGCFRIGGSGWDRDESPSTVLIGVDRHSRRDWKDVRETVVSILDGRGLDSVVVTIRKDNMIARGVLSMDYDPGARAADFRPDPRPGMSLGPCSEHGVYREGKLGGWVEVKNPHSEAWVPFALTCSRCCFPEESTLSEADTEVIRGWKDGGVHQGDAHRDRLLQVDSPSDQGIEKGLETIADVIAQVKRRLDYFEAEKQNEKDEDMSRRIERWLEESWKTLTDLQNKQSKIKNLRNSKSHHLGTVFASSGERQAPSTSDPKHLSLSIRDWALVQPTVPRRAGTNMVEHTIFPNEDQQLIHLLPEPPDMDEKLYTPAAHGVYGNLKTCHITTKIENGRAVEAPTFEHVVVRCKARVQGEETLDEPGSFIYESAGLIKGMVFGGSGSGDLGYFTGTKDLLDDIEHITGAEVRLLYVD</sequence>
<dbReference type="KEGG" id="apuu:APUU_10963S"/>
<feature type="coiled-coil region" evidence="1">
    <location>
        <begin position="365"/>
        <end position="397"/>
    </location>
</feature>
<accession>A0A7R7XBE2</accession>
<evidence type="ECO:0000256" key="1">
    <source>
        <dbReference type="SAM" id="Coils"/>
    </source>
</evidence>
<reference evidence="3" key="2">
    <citation type="submission" date="2021-02" db="EMBL/GenBank/DDBJ databases">
        <title>Aspergillus puulaauensis MK2 genome sequence.</title>
        <authorList>
            <person name="Futagami T."/>
            <person name="Mori K."/>
            <person name="Kadooka C."/>
            <person name="Tanaka T."/>
        </authorList>
    </citation>
    <scope>NUCLEOTIDE SEQUENCE</scope>
    <source>
        <strain evidence="3">MK2</strain>
    </source>
</reference>
<dbReference type="GeneID" id="64968140"/>
<dbReference type="RefSeq" id="XP_041550329.1">
    <property type="nucleotide sequence ID" value="XM_041706629.1"/>
</dbReference>
<keyword evidence="1" id="KW-0175">Coiled coil</keyword>
<keyword evidence="4" id="KW-1185">Reference proteome</keyword>
<reference evidence="3" key="1">
    <citation type="submission" date="2021-01" db="EMBL/GenBank/DDBJ databases">
        <authorList>
            <consortium name="Aspergillus puulaauensis MK2 genome sequencing consortium"/>
            <person name="Kazuki M."/>
            <person name="Futagami T."/>
        </authorList>
    </citation>
    <scope>NUCLEOTIDE SEQUENCE</scope>
    <source>
        <strain evidence="3">MK2</strain>
    </source>
</reference>
<evidence type="ECO:0000313" key="4">
    <source>
        <dbReference type="Proteomes" id="UP000654913"/>
    </source>
</evidence>
<gene>
    <name evidence="3" type="ORF">APUU_10963S</name>
</gene>
<protein>
    <submittedName>
        <fullName evidence="3">Uncharacterized protein</fullName>
    </submittedName>
</protein>
<dbReference type="EMBL" id="AP024443">
    <property type="protein sequence ID" value="BCS18135.1"/>
    <property type="molecule type" value="Genomic_DNA"/>
</dbReference>
<dbReference type="AlphaFoldDB" id="A0A7R7XBE2"/>
<feature type="region of interest" description="Disordered" evidence="2">
    <location>
        <begin position="1"/>
        <end position="20"/>
    </location>
</feature>
<proteinExistence type="predicted"/>
<dbReference type="OrthoDB" id="5424209at2759"/>
<evidence type="ECO:0000256" key="2">
    <source>
        <dbReference type="SAM" id="MobiDB-lite"/>
    </source>
</evidence>
<name>A0A7R7XBE2_9EURO</name>
<dbReference type="Proteomes" id="UP000654913">
    <property type="component" value="Chromosome 1"/>
</dbReference>